<feature type="transmembrane region" description="Helical" evidence="2">
    <location>
        <begin position="89"/>
        <end position="113"/>
    </location>
</feature>
<accession>A0A1S2MZ60</accession>
<keyword evidence="2" id="KW-0812">Transmembrane</keyword>
<evidence type="ECO:0000256" key="2">
    <source>
        <dbReference type="SAM" id="Phobius"/>
    </source>
</evidence>
<evidence type="ECO:0000313" key="4">
    <source>
        <dbReference type="Proteomes" id="UP000179540"/>
    </source>
</evidence>
<keyword evidence="2" id="KW-0472">Membrane</keyword>
<feature type="transmembrane region" description="Helical" evidence="2">
    <location>
        <begin position="31"/>
        <end position="50"/>
    </location>
</feature>
<feature type="transmembrane region" description="Helical" evidence="2">
    <location>
        <begin position="119"/>
        <end position="137"/>
    </location>
</feature>
<proteinExistence type="predicted"/>
<sequence>MSRRILGAQAQNRRPGRPRGQRLDWAPVRSLPAVVTLVAAAILQAMGMYQYTGDTIALSGQVFFPLLFGLMAVYLAWRTKDAPRFGVVHAVLMLLGFAALVLTAVGNIMRVYSLYPSPYLYYAAFAVLVVELFFRILGMPKKVRDPQAAPRRTRRRRRPAGQGPTNLVARPKDQPREDAEADVADAASARGAGSSDAAR</sequence>
<dbReference type="Proteomes" id="UP000179540">
    <property type="component" value="Unassembled WGS sequence"/>
</dbReference>
<evidence type="ECO:0000313" key="3">
    <source>
        <dbReference type="EMBL" id="OIJ35560.1"/>
    </source>
</evidence>
<feature type="transmembrane region" description="Helical" evidence="2">
    <location>
        <begin position="56"/>
        <end position="77"/>
    </location>
</feature>
<dbReference type="AlphaFoldDB" id="A0A1S2MZ60"/>
<protein>
    <submittedName>
        <fullName evidence="3">Uncharacterized protein</fullName>
    </submittedName>
</protein>
<keyword evidence="2" id="KW-1133">Transmembrane helix</keyword>
<name>A0A1S2MZ60_9MICC</name>
<organism evidence="3 4">
    <name type="scientific">Rothia kristinae</name>
    <dbReference type="NCBI Taxonomy" id="37923"/>
    <lineage>
        <taxon>Bacteria</taxon>
        <taxon>Bacillati</taxon>
        <taxon>Actinomycetota</taxon>
        <taxon>Actinomycetes</taxon>
        <taxon>Micrococcales</taxon>
        <taxon>Micrococcaceae</taxon>
        <taxon>Rothia</taxon>
    </lineage>
</organism>
<feature type="compositionally biased region" description="Low complexity" evidence="1">
    <location>
        <begin position="184"/>
        <end position="199"/>
    </location>
</feature>
<reference evidence="3 4" key="1">
    <citation type="submission" date="2016-10" db="EMBL/GenBank/DDBJ databases">
        <title>Draft genome sequence of strain LCT isolated from the Shenzhou X spacecraft of China.</title>
        <authorList>
            <person name="Huang B."/>
        </authorList>
    </citation>
    <scope>NUCLEOTIDE SEQUENCE [LARGE SCALE GENOMIC DNA]</scope>
    <source>
        <strain evidence="3 4">LCT-H5</strain>
    </source>
</reference>
<gene>
    <name evidence="3" type="ORF">BK826_07465</name>
</gene>
<dbReference type="EMBL" id="MODZ01000008">
    <property type="protein sequence ID" value="OIJ35560.1"/>
    <property type="molecule type" value="Genomic_DNA"/>
</dbReference>
<evidence type="ECO:0000256" key="1">
    <source>
        <dbReference type="SAM" id="MobiDB-lite"/>
    </source>
</evidence>
<feature type="region of interest" description="Disordered" evidence="1">
    <location>
        <begin position="145"/>
        <end position="199"/>
    </location>
</feature>
<comment type="caution">
    <text evidence="3">The sequence shown here is derived from an EMBL/GenBank/DDBJ whole genome shotgun (WGS) entry which is preliminary data.</text>
</comment>